<evidence type="ECO:0000256" key="11">
    <source>
        <dbReference type="SAM" id="Phobius"/>
    </source>
</evidence>
<dbReference type="VEuPathDB" id="FungiDB:CC1G_02726"/>
<dbReference type="GeneID" id="6016896"/>
<feature type="transmembrane region" description="Helical" evidence="11">
    <location>
        <begin position="538"/>
        <end position="557"/>
    </location>
</feature>
<organism evidence="12 13">
    <name type="scientific">Coprinopsis cinerea (strain Okayama-7 / 130 / ATCC MYA-4618 / FGSC 9003)</name>
    <name type="common">Inky cap fungus</name>
    <name type="synonym">Hormographiella aspergillata</name>
    <dbReference type="NCBI Taxonomy" id="240176"/>
    <lineage>
        <taxon>Eukaryota</taxon>
        <taxon>Fungi</taxon>
        <taxon>Dikarya</taxon>
        <taxon>Basidiomycota</taxon>
        <taxon>Agaricomycotina</taxon>
        <taxon>Agaricomycetes</taxon>
        <taxon>Agaricomycetidae</taxon>
        <taxon>Agaricales</taxon>
        <taxon>Agaricineae</taxon>
        <taxon>Psathyrellaceae</taxon>
        <taxon>Coprinopsis</taxon>
    </lineage>
</organism>
<evidence type="ECO:0000256" key="6">
    <source>
        <dbReference type="ARBA" id="ARBA00022692"/>
    </source>
</evidence>
<dbReference type="CDD" id="cd16023">
    <property type="entry name" value="GPI_EPT_3"/>
    <property type="match status" value="1"/>
</dbReference>
<gene>
    <name evidence="12" type="ORF">CC1G_02726</name>
</gene>
<dbReference type="InterPro" id="IPR037675">
    <property type="entry name" value="PIG-O_N"/>
</dbReference>
<keyword evidence="8 11" id="KW-1133">Transmembrane helix</keyword>
<evidence type="ECO:0000256" key="8">
    <source>
        <dbReference type="ARBA" id="ARBA00022989"/>
    </source>
</evidence>
<comment type="caution">
    <text evidence="12">The sequence shown here is derived from an EMBL/GenBank/DDBJ whole genome shotgun (WGS) entry which is preliminary data.</text>
</comment>
<evidence type="ECO:0000256" key="7">
    <source>
        <dbReference type="ARBA" id="ARBA00022824"/>
    </source>
</evidence>
<dbReference type="GO" id="GO:0005789">
    <property type="term" value="C:endoplasmic reticulum membrane"/>
    <property type="evidence" value="ECO:0007669"/>
    <property type="project" value="UniProtKB-SubCell"/>
</dbReference>
<keyword evidence="13" id="KW-1185">Reference proteome</keyword>
<feature type="transmembrane region" description="Helical" evidence="11">
    <location>
        <begin position="745"/>
        <end position="772"/>
    </location>
</feature>
<evidence type="ECO:0000313" key="13">
    <source>
        <dbReference type="Proteomes" id="UP000001861"/>
    </source>
</evidence>
<evidence type="ECO:0000256" key="5">
    <source>
        <dbReference type="ARBA" id="ARBA00022679"/>
    </source>
</evidence>
<feature type="transmembrane region" description="Helical" evidence="11">
    <location>
        <begin position="485"/>
        <end position="506"/>
    </location>
</feature>
<dbReference type="OrthoDB" id="272139at2759"/>
<accession>A8PBT0</accession>
<dbReference type="AlphaFoldDB" id="A8PBT0"/>
<dbReference type="Proteomes" id="UP000001861">
    <property type="component" value="Unassembled WGS sequence"/>
</dbReference>
<dbReference type="HOGENOM" id="CLU_004298_1_1_1"/>
<feature type="transmembrane region" description="Helical" evidence="11">
    <location>
        <begin position="671"/>
        <end position="690"/>
    </location>
</feature>
<evidence type="ECO:0000256" key="9">
    <source>
        <dbReference type="ARBA" id="ARBA00023136"/>
    </source>
</evidence>
<proteinExistence type="inferred from homology"/>
<keyword evidence="6 11" id="KW-0812">Transmembrane</keyword>
<dbReference type="InParanoid" id="A8PBT0"/>
<comment type="similarity">
    <text evidence="3">Belongs to the PIGG/PIGN/PIGO family. PIGO subfamily.</text>
</comment>
<dbReference type="InterPro" id="IPR017850">
    <property type="entry name" value="Alkaline_phosphatase_core_sf"/>
</dbReference>
<keyword evidence="5" id="KW-0808">Transferase</keyword>
<feature type="transmembrane region" description="Helical" evidence="11">
    <location>
        <begin position="713"/>
        <end position="733"/>
    </location>
</feature>
<comment type="subcellular location">
    <subcellularLocation>
        <location evidence="1">Endoplasmic reticulum membrane</location>
        <topology evidence="1">Multi-pass membrane protein</topology>
    </subcellularLocation>
</comment>
<evidence type="ECO:0000256" key="10">
    <source>
        <dbReference type="ARBA" id="ARBA00023180"/>
    </source>
</evidence>
<feature type="transmembrane region" description="Helical" evidence="11">
    <location>
        <begin position="593"/>
        <end position="610"/>
    </location>
</feature>
<dbReference type="RefSeq" id="XP_001840263.2">
    <property type="nucleotide sequence ID" value="XM_001840211.2"/>
</dbReference>
<keyword evidence="7" id="KW-0256">Endoplasmic reticulum</keyword>
<feature type="transmembrane region" description="Helical" evidence="11">
    <location>
        <begin position="937"/>
        <end position="962"/>
    </location>
</feature>
<keyword evidence="4" id="KW-0337">GPI-anchor biosynthesis</keyword>
<dbReference type="PANTHER" id="PTHR23071">
    <property type="entry name" value="PHOSPHATIDYLINOSITOL GLYCAN"/>
    <property type="match status" value="1"/>
</dbReference>
<feature type="transmembrane region" description="Helical" evidence="11">
    <location>
        <begin position="861"/>
        <end position="880"/>
    </location>
</feature>
<keyword evidence="10" id="KW-0325">Glycoprotein</keyword>
<reference evidence="12 13" key="1">
    <citation type="journal article" date="2010" name="Proc. Natl. Acad. Sci. U.S.A.">
        <title>Insights into evolution of multicellular fungi from the assembled chromosomes of the mushroom Coprinopsis cinerea (Coprinus cinereus).</title>
        <authorList>
            <person name="Stajich J.E."/>
            <person name="Wilke S.K."/>
            <person name="Ahren D."/>
            <person name="Au C.H."/>
            <person name="Birren B.W."/>
            <person name="Borodovsky M."/>
            <person name="Burns C."/>
            <person name="Canback B."/>
            <person name="Casselton L.A."/>
            <person name="Cheng C.K."/>
            <person name="Deng J."/>
            <person name="Dietrich F.S."/>
            <person name="Fargo D.C."/>
            <person name="Farman M.L."/>
            <person name="Gathman A.C."/>
            <person name="Goldberg J."/>
            <person name="Guigo R."/>
            <person name="Hoegger P.J."/>
            <person name="Hooker J.B."/>
            <person name="Huggins A."/>
            <person name="James T.Y."/>
            <person name="Kamada T."/>
            <person name="Kilaru S."/>
            <person name="Kodira C."/>
            <person name="Kues U."/>
            <person name="Kupfer D."/>
            <person name="Kwan H.S."/>
            <person name="Lomsadze A."/>
            <person name="Li W."/>
            <person name="Lilly W.W."/>
            <person name="Ma L.J."/>
            <person name="Mackey A.J."/>
            <person name="Manning G."/>
            <person name="Martin F."/>
            <person name="Muraguchi H."/>
            <person name="Natvig D.O."/>
            <person name="Palmerini H."/>
            <person name="Ramesh M.A."/>
            <person name="Rehmeyer C.J."/>
            <person name="Roe B.A."/>
            <person name="Shenoy N."/>
            <person name="Stanke M."/>
            <person name="Ter-Hovhannisyan V."/>
            <person name="Tunlid A."/>
            <person name="Velagapudi R."/>
            <person name="Vision T.J."/>
            <person name="Zeng Q."/>
            <person name="Zolan M.E."/>
            <person name="Pukkila P.J."/>
        </authorList>
    </citation>
    <scope>NUCLEOTIDE SEQUENCE [LARGE SCALE GENOMIC DNA]</scope>
    <source>
        <strain evidence="13">Okayama-7 / 130 / ATCC MYA-4618 / FGSC 9003</strain>
    </source>
</reference>
<dbReference type="STRING" id="240176.A8PBT0"/>
<evidence type="ECO:0000256" key="2">
    <source>
        <dbReference type="ARBA" id="ARBA00004687"/>
    </source>
</evidence>
<dbReference type="SUPFAM" id="SSF53649">
    <property type="entry name" value="Alkaline phosphatase-like"/>
    <property type="match status" value="1"/>
</dbReference>
<feature type="transmembrane region" description="Helical" evidence="11">
    <location>
        <begin position="512"/>
        <end position="531"/>
    </location>
</feature>
<evidence type="ECO:0000313" key="12">
    <source>
        <dbReference type="EMBL" id="EAU81710.2"/>
    </source>
</evidence>
<dbReference type="PANTHER" id="PTHR23071:SF1">
    <property type="entry name" value="GPI ETHANOLAMINE PHOSPHATE TRANSFERASE 3"/>
    <property type="match status" value="1"/>
</dbReference>
<dbReference type="UniPathway" id="UPA00196"/>
<dbReference type="InterPro" id="IPR002591">
    <property type="entry name" value="Phosphodiest/P_Trfase"/>
</dbReference>
<protein>
    <submittedName>
        <fullName evidence="12">Phosphoethanolamine N-methyltransferase</fullName>
    </submittedName>
</protein>
<feature type="transmembrane region" description="Helical" evidence="11">
    <location>
        <begin position="639"/>
        <end position="659"/>
    </location>
</feature>
<dbReference type="EMBL" id="AACS02000004">
    <property type="protein sequence ID" value="EAU81710.2"/>
    <property type="molecule type" value="Genomic_DNA"/>
</dbReference>
<feature type="transmembrane region" description="Helical" evidence="11">
    <location>
        <begin position="444"/>
        <end position="464"/>
    </location>
</feature>
<feature type="transmembrane region" description="Helical" evidence="11">
    <location>
        <begin position="808"/>
        <end position="825"/>
    </location>
</feature>
<keyword evidence="9 11" id="KW-0472">Membrane</keyword>
<dbReference type="InterPro" id="IPR039524">
    <property type="entry name" value="PIGO/GPI13"/>
</dbReference>
<feature type="transmembrane region" description="Helical" evidence="11">
    <location>
        <begin position="778"/>
        <end position="796"/>
    </location>
</feature>
<feature type="transmembrane region" description="Helical" evidence="11">
    <location>
        <begin position="900"/>
        <end position="922"/>
    </location>
</feature>
<dbReference type="Pfam" id="PF01663">
    <property type="entry name" value="Phosphodiest"/>
    <property type="match status" value="1"/>
</dbReference>
<dbReference type="eggNOG" id="KOG2126">
    <property type="taxonomic scope" value="Eukaryota"/>
</dbReference>
<dbReference type="GO" id="GO:0006506">
    <property type="term" value="P:GPI anchor biosynthetic process"/>
    <property type="evidence" value="ECO:0007669"/>
    <property type="project" value="UniProtKB-UniPathway"/>
</dbReference>
<comment type="pathway">
    <text evidence="2">Glycolipid biosynthesis; glycosylphosphatidylinositol-anchor biosynthesis.</text>
</comment>
<evidence type="ECO:0000256" key="4">
    <source>
        <dbReference type="ARBA" id="ARBA00022502"/>
    </source>
</evidence>
<sequence>MAGLRFATLLWIFLVHLAGIYLFTRGFLLMRLSLTDISDCEPHCTIIPTHKRAIVLVIDALRFDFISPNPPSPPSEYHHNILTLPRRLTEAHPEHSFLFDSHADPPTTTLQRIKGLTTGSLPTFMDIGNNLGGSSIAEDSIMVQLQRAGKKAAVTAYNTARKVAFMGDDTWMSVFPNSFHPDMTFPYDSFNVEDLHTVDEGVIEHIFPLLEDPSKPFDFLIGHFLGVDHVGHRAGPEHPIMKSKLQQMNDVLERVVEKMDDDTLLVLLGDHGMDRSGDHGGDSTLETSAALWIYSKGAPLTQKRSKVPIPSGLLQYRTFPGATVPHRAVQQIDLLPTLSLLLGLPIPFNNLGGVIPELFWRDSRGKILERALELNAQQIHRFLTTYRASPSGGELDEAWNTLQRAWEAVANATPGTEAKLVAMNNFARQSLAACRVMWAQFNPILMGMGLALFGMSLCASWGLFVGFSKAQMQWKEWVRGNGSKCLIATIFGTIAGIGVSFVGRMVWEGIGVIDYAIFGATLASCATVIILSPPFTGLSSLSLSPVLMILHAAAFLSNSFTVWENWIIPFFAVTAIIPYTLKGLTSLNAQVRFRTAAFSLLYAIAIRLMSVSTVCREEQQPYCHVTFYASSSLTAPPKLVVLLAIPTALAIPRIIRRFLNPSLSFNGIAKIYYPLIFSPSILGGALYWILEWADTTSALGEEWNPTLRLARTWIARFAFGWVTVAGLALWYYVPLCIEVTAIDKGTVILGFGNIFGASYLVYWSIFFTIVYITTQAPGQIVLGLGMVALIAYLEVVDIERDTTSRSGVRFWDVVAVALLGLHAFYTTGHQSTIPSIQWKTAFLITPTVKYPWSAMTVITNSIGPIFLFALAVPLVVLWGFSPRGIQIPDISSTVELNAALVGIGVMIYYATLLMGASISAAVLRRHLMVWKIFAPRFMAAVLGLVVVDLAVLVGVGFGVWRVGGFVEHTFRKLAGPENEAPKEE</sequence>
<feature type="transmembrane region" description="Helical" evidence="11">
    <location>
        <begin position="563"/>
        <end position="581"/>
    </location>
</feature>
<dbReference type="GO" id="GO:0051377">
    <property type="term" value="F:mannose-ethanolamine phosphotransferase activity"/>
    <property type="evidence" value="ECO:0007669"/>
    <property type="project" value="InterPro"/>
</dbReference>
<name>A8PBT0_COPC7</name>
<dbReference type="KEGG" id="cci:CC1G_02726"/>
<dbReference type="FunCoup" id="A8PBT0">
    <property type="interactions" value="146"/>
</dbReference>
<evidence type="ECO:0000256" key="3">
    <source>
        <dbReference type="ARBA" id="ARBA00008695"/>
    </source>
</evidence>
<dbReference type="OMA" id="EDEYVIM"/>
<dbReference type="Gene3D" id="3.40.720.10">
    <property type="entry name" value="Alkaline Phosphatase, subunit A"/>
    <property type="match status" value="1"/>
</dbReference>
<evidence type="ECO:0000256" key="1">
    <source>
        <dbReference type="ARBA" id="ARBA00004477"/>
    </source>
</evidence>